<evidence type="ECO:0000313" key="3">
    <source>
        <dbReference type="Proteomes" id="UP001152759"/>
    </source>
</evidence>
<evidence type="ECO:0000256" key="1">
    <source>
        <dbReference type="SAM" id="Phobius"/>
    </source>
</evidence>
<evidence type="ECO:0008006" key="4">
    <source>
        <dbReference type="Google" id="ProtNLM"/>
    </source>
</evidence>
<keyword evidence="1" id="KW-0812">Transmembrane</keyword>
<dbReference type="AlphaFoldDB" id="A0A9P0F5C2"/>
<protein>
    <recommendedName>
        <fullName evidence="4">Gustatory receptor</fullName>
    </recommendedName>
</protein>
<feature type="transmembrane region" description="Helical" evidence="1">
    <location>
        <begin position="137"/>
        <end position="155"/>
    </location>
</feature>
<keyword evidence="3" id="KW-1185">Reference proteome</keyword>
<keyword evidence="1" id="KW-0472">Membrane</keyword>
<sequence>MPLGLLAEIRFYDIITWQRVLEQIIYTYDATLSWQLTGFWYVNAQCIRLILKDLKLEINQRLLKESRTTGRHTDDLRLLWTRLSSLIQQIGTMFVFTLVTRMFIMSSVLIVSVYFAFAPSVILDRDHELQHKSLDDLLRYHIRTTILFLLILFYFNTGYKIRKSATEDFQLQLLSIRPTKEQRMAGFEILSSAMTNFLIMEQFKLSEKQYHTARNHTHTQNLTNL</sequence>
<feature type="transmembrane region" description="Helical" evidence="1">
    <location>
        <begin position="92"/>
        <end position="117"/>
    </location>
</feature>
<evidence type="ECO:0000313" key="2">
    <source>
        <dbReference type="EMBL" id="CAH0392654.1"/>
    </source>
</evidence>
<gene>
    <name evidence="2" type="ORF">BEMITA_LOCUS11142</name>
</gene>
<dbReference type="Proteomes" id="UP001152759">
    <property type="component" value="Chromosome 7"/>
</dbReference>
<organism evidence="2 3">
    <name type="scientific">Bemisia tabaci</name>
    <name type="common">Sweetpotato whitefly</name>
    <name type="synonym">Aleurodes tabaci</name>
    <dbReference type="NCBI Taxonomy" id="7038"/>
    <lineage>
        <taxon>Eukaryota</taxon>
        <taxon>Metazoa</taxon>
        <taxon>Ecdysozoa</taxon>
        <taxon>Arthropoda</taxon>
        <taxon>Hexapoda</taxon>
        <taxon>Insecta</taxon>
        <taxon>Pterygota</taxon>
        <taxon>Neoptera</taxon>
        <taxon>Paraneoptera</taxon>
        <taxon>Hemiptera</taxon>
        <taxon>Sternorrhyncha</taxon>
        <taxon>Aleyrodoidea</taxon>
        <taxon>Aleyrodidae</taxon>
        <taxon>Aleyrodinae</taxon>
        <taxon>Bemisia</taxon>
    </lineage>
</organism>
<proteinExistence type="predicted"/>
<reference evidence="2" key="1">
    <citation type="submission" date="2021-12" db="EMBL/GenBank/DDBJ databases">
        <authorList>
            <person name="King R."/>
        </authorList>
    </citation>
    <scope>NUCLEOTIDE SEQUENCE</scope>
</reference>
<dbReference type="EMBL" id="OU963868">
    <property type="protein sequence ID" value="CAH0392654.1"/>
    <property type="molecule type" value="Genomic_DNA"/>
</dbReference>
<keyword evidence="1" id="KW-1133">Transmembrane helix</keyword>
<accession>A0A9P0F5C2</accession>
<name>A0A9P0F5C2_BEMTA</name>